<evidence type="ECO:0000313" key="3">
    <source>
        <dbReference type="EMBL" id="CAE7401230.1"/>
    </source>
</evidence>
<dbReference type="Proteomes" id="UP000604046">
    <property type="component" value="Unassembled WGS sequence"/>
</dbReference>
<accession>A0A812QSD0</accession>
<organism evidence="3 4">
    <name type="scientific">Symbiodinium natans</name>
    <dbReference type="NCBI Taxonomy" id="878477"/>
    <lineage>
        <taxon>Eukaryota</taxon>
        <taxon>Sar</taxon>
        <taxon>Alveolata</taxon>
        <taxon>Dinophyceae</taxon>
        <taxon>Suessiales</taxon>
        <taxon>Symbiodiniaceae</taxon>
        <taxon>Symbiodinium</taxon>
    </lineage>
</organism>
<comment type="caution">
    <text evidence="3">The sequence shown here is derived from an EMBL/GenBank/DDBJ whole genome shotgun (WGS) entry which is preliminary data.</text>
</comment>
<proteinExistence type="predicted"/>
<evidence type="ECO:0000256" key="1">
    <source>
        <dbReference type="SAM" id="Coils"/>
    </source>
</evidence>
<evidence type="ECO:0000256" key="2">
    <source>
        <dbReference type="SAM" id="MobiDB-lite"/>
    </source>
</evidence>
<gene>
    <name evidence="3" type="ORF">SNAT2548_LOCUS21842</name>
</gene>
<name>A0A812QSD0_9DINO</name>
<feature type="region of interest" description="Disordered" evidence="2">
    <location>
        <begin position="1"/>
        <end position="21"/>
    </location>
</feature>
<dbReference type="OrthoDB" id="475131at2759"/>
<keyword evidence="1" id="KW-0175">Coiled coil</keyword>
<evidence type="ECO:0000313" key="4">
    <source>
        <dbReference type="Proteomes" id="UP000604046"/>
    </source>
</evidence>
<keyword evidence="4" id="KW-1185">Reference proteome</keyword>
<dbReference type="AlphaFoldDB" id="A0A812QSD0"/>
<feature type="coiled-coil region" evidence="1">
    <location>
        <begin position="52"/>
        <end position="79"/>
    </location>
</feature>
<dbReference type="EMBL" id="CAJNDS010002264">
    <property type="protein sequence ID" value="CAE7401230.1"/>
    <property type="molecule type" value="Genomic_DNA"/>
</dbReference>
<sequence length="300" mass="34019">MEKEATGDVEDGEMPPDGTQASAFLTEPELSSQWEDTSYWLSMVKNSISSSISERETLIAELKQVLQAATRERVEWQKKVKAMRRFRIPPEPGHWHESVTSALTWRAREVEALQREITLLEMRQRGERRDMCQLRARQSKRSTEEASSFCSRSSLGGGGFTCREKSQSGSVGWAGSCSKLKPLKSTRKPRALHVILEPHVAPLARRRQRTEVQPLSGGLCSRARRGDTEVYMWGWEPNDVCFQDQEYAFSSYTLPDVPRLGHREAIVEAQLLHEVMSTGQGFRDGAVTDRVLPVFEEAHL</sequence>
<reference evidence="3" key="1">
    <citation type="submission" date="2021-02" db="EMBL/GenBank/DDBJ databases">
        <authorList>
            <person name="Dougan E. K."/>
            <person name="Rhodes N."/>
            <person name="Thang M."/>
            <person name="Chan C."/>
        </authorList>
    </citation>
    <scope>NUCLEOTIDE SEQUENCE</scope>
</reference>
<protein>
    <submittedName>
        <fullName evidence="3">Uncharacterized protein</fullName>
    </submittedName>
</protein>